<feature type="transmembrane region" description="Helical" evidence="8">
    <location>
        <begin position="339"/>
        <end position="360"/>
    </location>
</feature>
<keyword evidence="4" id="KW-0547">Nucleotide-binding</keyword>
<evidence type="ECO:0000313" key="10">
    <source>
        <dbReference type="EMBL" id="MDF8263410.1"/>
    </source>
</evidence>
<feature type="transmembrane region" description="Helical" evidence="8">
    <location>
        <begin position="419"/>
        <end position="441"/>
    </location>
</feature>
<feature type="transmembrane region" description="Helical" evidence="8">
    <location>
        <begin position="453"/>
        <end position="476"/>
    </location>
</feature>
<evidence type="ECO:0000256" key="2">
    <source>
        <dbReference type="ARBA" id="ARBA00022527"/>
    </source>
</evidence>
<dbReference type="EC" id="2.7.11.1" evidence="1"/>
<evidence type="ECO:0000259" key="9">
    <source>
        <dbReference type="PROSITE" id="PS50011"/>
    </source>
</evidence>
<dbReference type="InterPro" id="IPR011009">
    <property type="entry name" value="Kinase-like_dom_sf"/>
</dbReference>
<dbReference type="GO" id="GO:0016301">
    <property type="term" value="F:kinase activity"/>
    <property type="evidence" value="ECO:0007669"/>
    <property type="project" value="UniProtKB-KW"/>
</dbReference>
<dbReference type="PANTHER" id="PTHR43289">
    <property type="entry name" value="MITOGEN-ACTIVATED PROTEIN KINASE KINASE KINASE 20-RELATED"/>
    <property type="match status" value="1"/>
</dbReference>
<dbReference type="PROSITE" id="PS00108">
    <property type="entry name" value="PROTEIN_KINASE_ST"/>
    <property type="match status" value="1"/>
</dbReference>
<name>A0ABT6C3W1_9MICO</name>
<dbReference type="Proteomes" id="UP001528912">
    <property type="component" value="Unassembled WGS sequence"/>
</dbReference>
<sequence>MAAQQGDVLGGRYTLRTRIAGGGMGEVWTATDAILSRTVAVKVVRPGLGDDPAFAARFRTEARIAAGLTHSHIAQVYDFGEGAGTAYLVMEYVAGRSFADLIDRPSPLAPGEAVRLLGQAAEALAAAHESGVIHRDVKPANILITQHGAVKLTDFGIARALGEAKVTRTGEVMGTAQYLAPEAALGRPVTAQTDVYALAVVAYEMLAGRRPFDADSAVSLAMKHVNEPPPPLPPTIPWGLREAVMRGLAKNPEHRPRGAAELARQMREGLSTSGPQPHPASWPAAPSAVGGTSWQAGRSAAWTTSPAPATWSARPDGRPGSWPSGPQPRRAGAGSTVRGIGWGWVVAGLLACLGLLLPYAKHPRTGESWNAFALGDAERTYATAADSTGDGLGGVILVVALFVVALGVPYAFGRPHVSMPIIAGVLCLLAGLLWIAALGVVTGTDGDHSELRLGPGFAVTGIAGTVLLGFVIAGMVRRR</sequence>
<dbReference type="PROSITE" id="PS50011">
    <property type="entry name" value="PROTEIN_KINASE_DOM"/>
    <property type="match status" value="1"/>
</dbReference>
<dbReference type="InterPro" id="IPR000719">
    <property type="entry name" value="Prot_kinase_dom"/>
</dbReference>
<keyword evidence="6" id="KW-0067">ATP-binding</keyword>
<dbReference type="CDD" id="cd14014">
    <property type="entry name" value="STKc_PknB_like"/>
    <property type="match status" value="1"/>
</dbReference>
<accession>A0ABT6C3W1</accession>
<feature type="compositionally biased region" description="Low complexity" evidence="7">
    <location>
        <begin position="298"/>
        <end position="314"/>
    </location>
</feature>
<evidence type="ECO:0000256" key="6">
    <source>
        <dbReference type="ARBA" id="ARBA00022840"/>
    </source>
</evidence>
<keyword evidence="8" id="KW-0472">Membrane</keyword>
<evidence type="ECO:0000313" key="11">
    <source>
        <dbReference type="Proteomes" id="UP001528912"/>
    </source>
</evidence>
<dbReference type="PANTHER" id="PTHR43289:SF6">
    <property type="entry name" value="SERINE_THREONINE-PROTEIN KINASE NEKL-3"/>
    <property type="match status" value="1"/>
</dbReference>
<dbReference type="Gene3D" id="3.30.200.20">
    <property type="entry name" value="Phosphorylase Kinase, domain 1"/>
    <property type="match status" value="1"/>
</dbReference>
<evidence type="ECO:0000256" key="4">
    <source>
        <dbReference type="ARBA" id="ARBA00022741"/>
    </source>
</evidence>
<evidence type="ECO:0000256" key="3">
    <source>
        <dbReference type="ARBA" id="ARBA00022679"/>
    </source>
</evidence>
<keyword evidence="8" id="KW-1133">Transmembrane helix</keyword>
<gene>
    <name evidence="10" type="ORF">P4R38_04015</name>
</gene>
<evidence type="ECO:0000256" key="7">
    <source>
        <dbReference type="SAM" id="MobiDB-lite"/>
    </source>
</evidence>
<keyword evidence="8" id="KW-0812">Transmembrane</keyword>
<evidence type="ECO:0000256" key="5">
    <source>
        <dbReference type="ARBA" id="ARBA00022777"/>
    </source>
</evidence>
<reference evidence="10 11" key="1">
    <citation type="submission" date="2023-03" db="EMBL/GenBank/DDBJ databases">
        <title>YIM 133296 draft genome.</title>
        <authorList>
            <person name="Xiong L."/>
        </authorList>
    </citation>
    <scope>NUCLEOTIDE SEQUENCE [LARGE SCALE GENOMIC DNA]</scope>
    <source>
        <strain evidence="10 11">YIM 133296</strain>
    </source>
</reference>
<dbReference type="Pfam" id="PF00069">
    <property type="entry name" value="Pkinase"/>
    <property type="match status" value="1"/>
</dbReference>
<evidence type="ECO:0000256" key="1">
    <source>
        <dbReference type="ARBA" id="ARBA00012513"/>
    </source>
</evidence>
<proteinExistence type="predicted"/>
<feature type="compositionally biased region" description="Low complexity" evidence="7">
    <location>
        <begin position="279"/>
        <end position="288"/>
    </location>
</feature>
<dbReference type="EMBL" id="JAROAV010000010">
    <property type="protein sequence ID" value="MDF8263410.1"/>
    <property type="molecule type" value="Genomic_DNA"/>
</dbReference>
<keyword evidence="5 10" id="KW-0418">Kinase</keyword>
<dbReference type="Gene3D" id="1.10.510.10">
    <property type="entry name" value="Transferase(Phosphotransferase) domain 1"/>
    <property type="match status" value="1"/>
</dbReference>
<dbReference type="SUPFAM" id="SSF56112">
    <property type="entry name" value="Protein kinase-like (PK-like)"/>
    <property type="match status" value="1"/>
</dbReference>
<protein>
    <recommendedName>
        <fullName evidence="1">non-specific serine/threonine protein kinase</fullName>
        <ecNumber evidence="1">2.7.11.1</ecNumber>
    </recommendedName>
</protein>
<comment type="caution">
    <text evidence="10">The sequence shown here is derived from an EMBL/GenBank/DDBJ whole genome shotgun (WGS) entry which is preliminary data.</text>
</comment>
<dbReference type="RefSeq" id="WP_277191143.1">
    <property type="nucleotide sequence ID" value="NZ_JAROAV010000010.1"/>
</dbReference>
<feature type="region of interest" description="Disordered" evidence="7">
    <location>
        <begin position="267"/>
        <end position="333"/>
    </location>
</feature>
<feature type="domain" description="Protein kinase" evidence="9">
    <location>
        <begin position="13"/>
        <end position="270"/>
    </location>
</feature>
<keyword evidence="3" id="KW-0808">Transferase</keyword>
<keyword evidence="2" id="KW-0723">Serine/threonine-protein kinase</keyword>
<organism evidence="10 11">
    <name type="scientific">Luteipulveratus flavus</name>
    <dbReference type="NCBI Taxonomy" id="3031728"/>
    <lineage>
        <taxon>Bacteria</taxon>
        <taxon>Bacillati</taxon>
        <taxon>Actinomycetota</taxon>
        <taxon>Actinomycetes</taxon>
        <taxon>Micrococcales</taxon>
        <taxon>Dermacoccaceae</taxon>
        <taxon>Luteipulveratus</taxon>
    </lineage>
</organism>
<feature type="transmembrane region" description="Helical" evidence="8">
    <location>
        <begin position="391"/>
        <end position="412"/>
    </location>
</feature>
<keyword evidence="11" id="KW-1185">Reference proteome</keyword>
<dbReference type="InterPro" id="IPR008271">
    <property type="entry name" value="Ser/Thr_kinase_AS"/>
</dbReference>
<evidence type="ECO:0000256" key="8">
    <source>
        <dbReference type="SAM" id="Phobius"/>
    </source>
</evidence>
<dbReference type="SMART" id="SM00220">
    <property type="entry name" value="S_TKc"/>
    <property type="match status" value="1"/>
</dbReference>